<proteinExistence type="predicted"/>
<comment type="caution">
    <text evidence="1">The sequence shown here is derived from an EMBL/GenBank/DDBJ whole genome shotgun (WGS) entry which is preliminary data.</text>
</comment>
<organism evidence="1 2">
    <name type="scientific">Actinomyces johnsonii F0542</name>
    <dbReference type="NCBI Taxonomy" id="1321818"/>
    <lineage>
        <taxon>Bacteria</taxon>
        <taxon>Bacillati</taxon>
        <taxon>Actinomycetota</taxon>
        <taxon>Actinomycetes</taxon>
        <taxon>Actinomycetales</taxon>
        <taxon>Actinomycetaceae</taxon>
        <taxon>Actinomyces</taxon>
    </lineage>
</organism>
<dbReference type="Proteomes" id="UP000016536">
    <property type="component" value="Unassembled WGS sequence"/>
</dbReference>
<keyword evidence="2" id="KW-1185">Reference proteome</keyword>
<accession>U1S477</accession>
<dbReference type="EMBL" id="AWSE01000020">
    <property type="protein sequence ID" value="ERH25452.1"/>
    <property type="molecule type" value="Genomic_DNA"/>
</dbReference>
<dbReference type="AlphaFoldDB" id="U1S477"/>
<evidence type="ECO:0000313" key="2">
    <source>
        <dbReference type="Proteomes" id="UP000016536"/>
    </source>
</evidence>
<dbReference type="HOGENOM" id="CLU_211293_0_0_11"/>
<evidence type="ECO:0000313" key="1">
    <source>
        <dbReference type="EMBL" id="ERH25452.1"/>
    </source>
</evidence>
<reference evidence="1 2" key="1">
    <citation type="submission" date="2013-08" db="EMBL/GenBank/DDBJ databases">
        <authorList>
            <person name="Weinstock G."/>
            <person name="Sodergren E."/>
            <person name="Wylie T."/>
            <person name="Fulton L."/>
            <person name="Fulton R."/>
            <person name="Fronick C."/>
            <person name="O'Laughlin M."/>
            <person name="Godfrey J."/>
            <person name="Miner T."/>
            <person name="Herter B."/>
            <person name="Appelbaum E."/>
            <person name="Cordes M."/>
            <person name="Lek S."/>
            <person name="Wollam A."/>
            <person name="Pepin K.H."/>
            <person name="Palsikar V.B."/>
            <person name="Mitreva M."/>
            <person name="Wilson R.K."/>
        </authorList>
    </citation>
    <scope>NUCLEOTIDE SEQUENCE [LARGE SCALE GENOMIC DNA]</scope>
    <source>
        <strain evidence="1 2">F0542</strain>
    </source>
</reference>
<name>U1S477_9ACTO</name>
<gene>
    <name evidence="1" type="ORF">HMPREF1979_00474</name>
</gene>
<sequence length="49" mass="5241">MWLATAFFIGNVLFPQMTEICPQSSAGKRSFRGRCTFPTALGGCAGPIC</sequence>
<protein>
    <submittedName>
        <fullName evidence="1">Uncharacterized protein</fullName>
    </submittedName>
</protein>